<dbReference type="EMBL" id="JAGFBS010000003">
    <property type="protein sequence ID" value="KAG6380210.1"/>
    <property type="molecule type" value="Genomic_DNA"/>
</dbReference>
<gene>
    <name evidence="2" type="ORF">JVT61DRAFT_8301</name>
</gene>
<evidence type="ECO:0000313" key="2">
    <source>
        <dbReference type="EMBL" id="KAG6380210.1"/>
    </source>
</evidence>
<name>A0A8I3AF85_9AGAM</name>
<keyword evidence="3" id="KW-1185">Reference proteome</keyword>
<accession>A0A8I3AF85</accession>
<evidence type="ECO:0000313" key="3">
    <source>
        <dbReference type="Proteomes" id="UP000683000"/>
    </source>
</evidence>
<proteinExistence type="predicted"/>
<sequence length="242" mass="24835">MSVMVRRRPLFAWTPRRRGVRLYTVSSGDVVRVVVKRDDALLSPDGPTTGAGAIPGPGGTPGPLVSIPDGVTPGTPGPVGGTTPGPVRRGEYPSGMPNFGSAGDDLRGSGKGPVDDEEGGSGTLIVEIDGEVVGTDAGGARGGDVVSGRGNWDSPFGVGFEKRCGTGVWKRSGGCENGVDEFEFAGPGSPGPGVQPCRGEELRRRWCDATVRGRRVLQSVGHVPSPSPSLAHRNCARLGVGE</sequence>
<comment type="caution">
    <text evidence="2">The sequence shown here is derived from an EMBL/GenBank/DDBJ whole genome shotgun (WGS) entry which is preliminary data.</text>
</comment>
<feature type="region of interest" description="Disordered" evidence="1">
    <location>
        <begin position="96"/>
        <end position="118"/>
    </location>
</feature>
<organism evidence="2 3">
    <name type="scientific">Boletus reticuloceps</name>
    <dbReference type="NCBI Taxonomy" id="495285"/>
    <lineage>
        <taxon>Eukaryota</taxon>
        <taxon>Fungi</taxon>
        <taxon>Dikarya</taxon>
        <taxon>Basidiomycota</taxon>
        <taxon>Agaricomycotina</taxon>
        <taxon>Agaricomycetes</taxon>
        <taxon>Agaricomycetidae</taxon>
        <taxon>Boletales</taxon>
        <taxon>Boletineae</taxon>
        <taxon>Boletaceae</taxon>
        <taxon>Boletoideae</taxon>
        <taxon>Boletus</taxon>
    </lineage>
</organism>
<dbReference type="Proteomes" id="UP000683000">
    <property type="component" value="Unassembled WGS sequence"/>
</dbReference>
<protein>
    <submittedName>
        <fullName evidence="2">Uncharacterized protein</fullName>
    </submittedName>
</protein>
<evidence type="ECO:0000256" key="1">
    <source>
        <dbReference type="SAM" id="MobiDB-lite"/>
    </source>
</evidence>
<reference evidence="2" key="1">
    <citation type="submission" date="2021-03" db="EMBL/GenBank/DDBJ databases">
        <title>Evolutionary innovations through gain and loss of genes in the ectomycorrhizal Boletales.</title>
        <authorList>
            <person name="Wu G."/>
            <person name="Miyauchi S."/>
            <person name="Morin E."/>
            <person name="Yang Z.-L."/>
            <person name="Xu J."/>
            <person name="Martin F.M."/>
        </authorList>
    </citation>
    <scope>NUCLEOTIDE SEQUENCE</scope>
    <source>
        <strain evidence="2">BR01</strain>
    </source>
</reference>
<dbReference type="AlphaFoldDB" id="A0A8I3AF85"/>